<gene>
    <name evidence="1" type="ORF">EGYM00163_LOCUS37749</name>
</gene>
<dbReference type="Pfam" id="PF00702">
    <property type="entry name" value="Hydrolase"/>
    <property type="match status" value="1"/>
</dbReference>
<dbReference type="PANTHER" id="PTHR18901">
    <property type="entry name" value="2-DEOXYGLUCOSE-6-PHOSPHATE PHOSPHATASE 2"/>
    <property type="match status" value="1"/>
</dbReference>
<proteinExistence type="predicted"/>
<reference evidence="1" key="1">
    <citation type="submission" date="2021-01" db="EMBL/GenBank/DDBJ databases">
        <authorList>
            <person name="Corre E."/>
            <person name="Pelletier E."/>
            <person name="Niang G."/>
            <person name="Scheremetjew M."/>
            <person name="Finn R."/>
            <person name="Kale V."/>
            <person name="Holt S."/>
            <person name="Cochrane G."/>
            <person name="Meng A."/>
            <person name="Brown T."/>
            <person name="Cohen L."/>
        </authorList>
    </citation>
    <scope>NUCLEOTIDE SEQUENCE</scope>
    <source>
        <strain evidence="1">CCMP1594</strain>
    </source>
</reference>
<dbReference type="SUPFAM" id="SSF56784">
    <property type="entry name" value="HAD-like"/>
    <property type="match status" value="1"/>
</dbReference>
<dbReference type="InterPro" id="IPR023214">
    <property type="entry name" value="HAD_sf"/>
</dbReference>
<accession>A0A7S4G686</accession>
<dbReference type="PANTHER" id="PTHR18901:SF38">
    <property type="entry name" value="PSEUDOURIDINE-5'-PHOSPHATASE"/>
    <property type="match status" value="1"/>
</dbReference>
<dbReference type="InterPro" id="IPR036412">
    <property type="entry name" value="HAD-like_sf"/>
</dbReference>
<dbReference type="EMBL" id="HBJA01109419">
    <property type="protein sequence ID" value="CAE0826492.1"/>
    <property type="molecule type" value="Transcribed_RNA"/>
</dbReference>
<organism evidence="1">
    <name type="scientific">Eutreptiella gymnastica</name>
    <dbReference type="NCBI Taxonomy" id="73025"/>
    <lineage>
        <taxon>Eukaryota</taxon>
        <taxon>Discoba</taxon>
        <taxon>Euglenozoa</taxon>
        <taxon>Euglenida</taxon>
        <taxon>Spirocuta</taxon>
        <taxon>Euglenophyceae</taxon>
        <taxon>Eutreptiales</taxon>
        <taxon>Eutreptiaceae</taxon>
        <taxon>Eutreptiella</taxon>
    </lineage>
</organism>
<evidence type="ECO:0008006" key="2">
    <source>
        <dbReference type="Google" id="ProtNLM"/>
    </source>
</evidence>
<evidence type="ECO:0000313" key="1">
    <source>
        <dbReference type="EMBL" id="CAE0826492.1"/>
    </source>
</evidence>
<dbReference type="SFLD" id="SFLDG01129">
    <property type="entry name" value="C1.5:_HAD__Beta-PGM__Phosphata"/>
    <property type="match status" value="1"/>
</dbReference>
<dbReference type="Gene3D" id="3.40.50.1000">
    <property type="entry name" value="HAD superfamily/HAD-like"/>
    <property type="match status" value="1"/>
</dbReference>
<name>A0A7S4G686_9EUGL</name>
<dbReference type="NCBIfam" id="TIGR01509">
    <property type="entry name" value="HAD-SF-IA-v3"/>
    <property type="match status" value="1"/>
</dbReference>
<sequence>MEDLPAIVKCFQEHLSRKGGEIIFPKVFNGPVFFPPKAAVLFDFDGTLGDTETPAMEVAYWELAPYLPNVSADKLEEEKVPFIQHNAGRAFEHMIENVNEARAKEGLPDVETAHSSAGVDLNEAAVAVVDAARSRFGLVKLADAKPRYDSLLKMQKDETVVALGKCAEANPGVIKMLEELTAAGIPFNIATTSGKPRVPVCVDTAGLRRFFPDSKIHSGESDFDPPRFKPDPNVYLKAAADEKMPPSSCIAVEDSASGVGSAANAKIGLIVGYVGSSHIPESEKESHAQVLLEGAKSKDGRGAELVISNMLDLPAIVHCFHEFIARQDAALVLPTQYEGRVYAPE</sequence>
<dbReference type="SFLD" id="SFLDS00003">
    <property type="entry name" value="Haloacid_Dehalogenase"/>
    <property type="match status" value="1"/>
</dbReference>
<protein>
    <recommendedName>
        <fullName evidence="2">Riboflavin kinase</fullName>
    </recommendedName>
</protein>
<dbReference type="InterPro" id="IPR006439">
    <property type="entry name" value="HAD-SF_hydro_IA"/>
</dbReference>
<dbReference type="AlphaFoldDB" id="A0A7S4G686"/>